<evidence type="ECO:0000256" key="11">
    <source>
        <dbReference type="PIRNR" id="PIRNR013286"/>
    </source>
</evidence>
<feature type="compositionally biased region" description="Pro residues" evidence="12">
    <location>
        <begin position="216"/>
        <end position="225"/>
    </location>
</feature>
<evidence type="ECO:0000313" key="13">
    <source>
        <dbReference type="EMBL" id="CAG8394951.1"/>
    </source>
</evidence>
<evidence type="ECO:0000256" key="2">
    <source>
        <dbReference type="ARBA" id="ARBA00007526"/>
    </source>
</evidence>
<keyword evidence="7 11" id="KW-0804">Transcription</keyword>
<comment type="subunit">
    <text evidence="3 11">Component of the Mediator complex.</text>
</comment>
<comment type="similarity">
    <text evidence="2 11">Belongs to the Mediator complex subunit 6 family.</text>
</comment>
<evidence type="ECO:0000256" key="4">
    <source>
        <dbReference type="ARBA" id="ARBA00020634"/>
    </source>
</evidence>
<evidence type="ECO:0000256" key="7">
    <source>
        <dbReference type="ARBA" id="ARBA00023163"/>
    </source>
</evidence>
<dbReference type="GO" id="GO:0016592">
    <property type="term" value="C:mediator complex"/>
    <property type="evidence" value="ECO:0007669"/>
    <property type="project" value="InterPro"/>
</dbReference>
<reference evidence="13" key="1">
    <citation type="submission" date="2021-07" db="EMBL/GenBank/DDBJ databases">
        <authorList>
            <person name="Branca A.L. A."/>
        </authorList>
    </citation>
    <scope>NUCLEOTIDE SEQUENCE</scope>
</reference>
<keyword evidence="6 11" id="KW-0010">Activator</keyword>
<dbReference type="PANTHER" id="PTHR13104">
    <property type="entry name" value="MED-6-RELATED"/>
    <property type="match status" value="1"/>
</dbReference>
<comment type="function">
    <text evidence="9">Component of the Mediator complex, a coactivator involved in the regulated transcription of nearly all RNA polymerase II-dependent genes. Mediator functions as a bridge to convey information from gene-specific regulatory proteins to the basal RNA polymerase II transcription machinery. Mediator is recruited to promoters by direct interactions with regulatory proteins and serves as a scaffold for the assembly of a functional preinitiation complex with RNA polymerase II and the general transcription factors.</text>
</comment>
<protein>
    <recommendedName>
        <fullName evidence="4 11">Mediator of RNA polymerase II transcription subunit 6</fullName>
    </recommendedName>
    <alternativeName>
        <fullName evidence="10 11">Mediator complex subunit 6</fullName>
    </alternativeName>
</protein>
<accession>A0A9W4JF73</accession>
<comment type="subcellular location">
    <subcellularLocation>
        <location evidence="1 11">Nucleus</location>
    </subcellularLocation>
</comment>
<dbReference type="AlphaFoldDB" id="A0A9W4JF73"/>
<name>A0A9W4JF73_9EURO</name>
<evidence type="ECO:0000256" key="8">
    <source>
        <dbReference type="ARBA" id="ARBA00023242"/>
    </source>
</evidence>
<organism evidence="13 14">
    <name type="scientific">Penicillium salamii</name>
    <dbReference type="NCBI Taxonomy" id="1612424"/>
    <lineage>
        <taxon>Eukaryota</taxon>
        <taxon>Fungi</taxon>
        <taxon>Dikarya</taxon>
        <taxon>Ascomycota</taxon>
        <taxon>Pezizomycotina</taxon>
        <taxon>Eurotiomycetes</taxon>
        <taxon>Eurotiomycetidae</taxon>
        <taxon>Eurotiales</taxon>
        <taxon>Aspergillaceae</taxon>
        <taxon>Penicillium</taxon>
    </lineage>
</organism>
<keyword evidence="8 11" id="KW-0539">Nucleus</keyword>
<dbReference type="Gene3D" id="3.10.450.580">
    <property type="entry name" value="Mediator complex, subunit Med6"/>
    <property type="match status" value="1"/>
</dbReference>
<evidence type="ECO:0000256" key="10">
    <source>
        <dbReference type="ARBA" id="ARBA00031259"/>
    </source>
</evidence>
<dbReference type="InterPro" id="IPR038566">
    <property type="entry name" value="Mediator_Med6_sf"/>
</dbReference>
<dbReference type="FunFam" id="3.10.450.580:FF:000003">
    <property type="entry name" value="Mediator of RNA polymerase II transcription subunit 6"/>
    <property type="match status" value="1"/>
</dbReference>
<evidence type="ECO:0000256" key="1">
    <source>
        <dbReference type="ARBA" id="ARBA00004123"/>
    </source>
</evidence>
<proteinExistence type="inferred from homology"/>
<dbReference type="EMBL" id="CAJVPD010000249">
    <property type="protein sequence ID" value="CAG8394951.1"/>
    <property type="molecule type" value="Genomic_DNA"/>
</dbReference>
<evidence type="ECO:0000256" key="12">
    <source>
        <dbReference type="SAM" id="MobiDB-lite"/>
    </source>
</evidence>
<gene>
    <name evidence="13" type="ORF">PSALAMII_LOCUS7049</name>
</gene>
<dbReference type="GO" id="GO:0003712">
    <property type="term" value="F:transcription coregulator activity"/>
    <property type="evidence" value="ECO:0007669"/>
    <property type="project" value="InterPro"/>
</dbReference>
<evidence type="ECO:0000256" key="9">
    <source>
        <dbReference type="ARBA" id="ARBA00025687"/>
    </source>
</evidence>
<dbReference type="Proteomes" id="UP001152592">
    <property type="component" value="Unassembled WGS sequence"/>
</dbReference>
<dbReference type="InterPro" id="IPR016612">
    <property type="entry name" value="Mediator_Med6_fun"/>
</dbReference>
<keyword evidence="5 11" id="KW-0805">Transcription regulation</keyword>
<dbReference type="Pfam" id="PF04934">
    <property type="entry name" value="Med6"/>
    <property type="match status" value="1"/>
</dbReference>
<dbReference type="PIRSF" id="PIRSF013286">
    <property type="entry name" value="MED6_fungi"/>
    <property type="match status" value="1"/>
</dbReference>
<evidence type="ECO:0000313" key="14">
    <source>
        <dbReference type="Proteomes" id="UP001152592"/>
    </source>
</evidence>
<evidence type="ECO:0000256" key="6">
    <source>
        <dbReference type="ARBA" id="ARBA00023159"/>
    </source>
</evidence>
<dbReference type="OrthoDB" id="5415055at2759"/>
<sequence>MAAQEASMEEIVWRSPPHVQAMGGFLHSNNILFYFAESPFFDPTSNNASLAIQATYNEAFHQFIETREAFESRLKTMQGLEFIVSYDPLQATAQINGQFTQEPSNVWVIRKQNRRKRSGMDDEVVVISTYFIMGDAVYMAPSVASVVGNRIVSPPLPHPYQSNHSQLSAVTSLSQLMKTASNLPTFTSAYGHTYLPPGARKEKETQLQSQQSKEPTPVPEGPPDSQPERSPGSGGSDESGIQDMRTLAESFSMFTRYGDEFMDESPLIGEPGSFMLSKNGEPTGKAAPKGPAAVAAAGVNTPMPSQPSTPKVRVETPGKSEQNPPSTGSGDKGKKKKRVVTLDA</sequence>
<dbReference type="InterPro" id="IPR007018">
    <property type="entry name" value="Mediator_Med6"/>
</dbReference>
<comment type="caution">
    <text evidence="13">The sequence shown here is derived from an EMBL/GenBank/DDBJ whole genome shotgun (WGS) entry which is preliminary data.</text>
</comment>
<evidence type="ECO:0000256" key="5">
    <source>
        <dbReference type="ARBA" id="ARBA00023015"/>
    </source>
</evidence>
<feature type="region of interest" description="Disordered" evidence="12">
    <location>
        <begin position="191"/>
        <end position="241"/>
    </location>
</feature>
<feature type="region of interest" description="Disordered" evidence="12">
    <location>
        <begin position="269"/>
        <end position="344"/>
    </location>
</feature>
<dbReference type="GO" id="GO:0006357">
    <property type="term" value="P:regulation of transcription by RNA polymerase II"/>
    <property type="evidence" value="ECO:0007669"/>
    <property type="project" value="InterPro"/>
</dbReference>
<feature type="compositionally biased region" description="Low complexity" evidence="12">
    <location>
        <begin position="285"/>
        <end position="299"/>
    </location>
</feature>
<feature type="compositionally biased region" description="Basic residues" evidence="12">
    <location>
        <begin position="333"/>
        <end position="344"/>
    </location>
</feature>
<evidence type="ECO:0000256" key="3">
    <source>
        <dbReference type="ARBA" id="ARBA00011837"/>
    </source>
</evidence>